<dbReference type="RefSeq" id="WP_189994510.1">
    <property type="nucleotide sequence ID" value="NZ_BMZS01000012.1"/>
</dbReference>
<dbReference type="InterPro" id="IPR001789">
    <property type="entry name" value="Sig_transdc_resp-reg_receiver"/>
</dbReference>
<keyword evidence="1 2" id="KW-0597">Phosphoprotein</keyword>
<reference evidence="5" key="2">
    <citation type="submission" date="2020-09" db="EMBL/GenBank/DDBJ databases">
        <authorList>
            <person name="Sun Q."/>
            <person name="Kim S."/>
        </authorList>
    </citation>
    <scope>NUCLEOTIDE SEQUENCE</scope>
    <source>
        <strain evidence="5">KCTC 42651</strain>
    </source>
</reference>
<protein>
    <recommendedName>
        <fullName evidence="4">Response regulatory domain-containing protein</fullName>
    </recommendedName>
</protein>
<evidence type="ECO:0000256" key="3">
    <source>
        <dbReference type="SAM" id="MobiDB-lite"/>
    </source>
</evidence>
<gene>
    <name evidence="5" type="ORF">GCM10017083_48240</name>
</gene>
<evidence type="ECO:0000313" key="6">
    <source>
        <dbReference type="Proteomes" id="UP000630353"/>
    </source>
</evidence>
<keyword evidence="6" id="KW-1185">Reference proteome</keyword>
<dbReference type="Gene3D" id="3.40.50.2300">
    <property type="match status" value="1"/>
</dbReference>
<reference evidence="5" key="1">
    <citation type="journal article" date="2014" name="Int. J. Syst. Evol. Microbiol.">
        <title>Complete genome sequence of Corynebacterium casei LMG S-19264T (=DSM 44701T), isolated from a smear-ripened cheese.</title>
        <authorList>
            <consortium name="US DOE Joint Genome Institute (JGI-PGF)"/>
            <person name="Walter F."/>
            <person name="Albersmeier A."/>
            <person name="Kalinowski J."/>
            <person name="Ruckert C."/>
        </authorList>
    </citation>
    <scope>NUCLEOTIDE SEQUENCE</scope>
    <source>
        <strain evidence="5">KCTC 42651</strain>
    </source>
</reference>
<name>A0A918XXH7_9PROT</name>
<feature type="domain" description="Response regulatory" evidence="4">
    <location>
        <begin position="22"/>
        <end position="135"/>
    </location>
</feature>
<dbReference type="InterPro" id="IPR011006">
    <property type="entry name" value="CheY-like_superfamily"/>
</dbReference>
<dbReference type="SUPFAM" id="SSF52172">
    <property type="entry name" value="CheY-like"/>
    <property type="match status" value="1"/>
</dbReference>
<dbReference type="InterPro" id="IPR050595">
    <property type="entry name" value="Bact_response_regulator"/>
</dbReference>
<feature type="region of interest" description="Disordered" evidence="3">
    <location>
        <begin position="1"/>
        <end position="20"/>
    </location>
</feature>
<dbReference type="GO" id="GO:0000160">
    <property type="term" value="P:phosphorelay signal transduction system"/>
    <property type="evidence" value="ECO:0007669"/>
    <property type="project" value="InterPro"/>
</dbReference>
<dbReference type="PROSITE" id="PS50110">
    <property type="entry name" value="RESPONSE_REGULATORY"/>
    <property type="match status" value="1"/>
</dbReference>
<organism evidence="5 6">
    <name type="scientific">Thalassobaculum fulvum</name>
    <dbReference type="NCBI Taxonomy" id="1633335"/>
    <lineage>
        <taxon>Bacteria</taxon>
        <taxon>Pseudomonadati</taxon>
        <taxon>Pseudomonadota</taxon>
        <taxon>Alphaproteobacteria</taxon>
        <taxon>Rhodospirillales</taxon>
        <taxon>Thalassobaculaceae</taxon>
        <taxon>Thalassobaculum</taxon>
    </lineage>
</organism>
<sequence length="136" mass="13920">MDEDAEPMVEGDGPQSSGGRRPALVVAYDAAAQEACRSALEAEWDVTLVDSGVAAVIAARKAVPGVIFVDLQLRDVPGAEAVGWLRSNPELGNVPIVLIAGGAEDDAEIAAIHPTALLRKPVSRGAVERVAGSLAG</sequence>
<dbReference type="Pfam" id="PF00072">
    <property type="entry name" value="Response_reg"/>
    <property type="match status" value="1"/>
</dbReference>
<dbReference type="Proteomes" id="UP000630353">
    <property type="component" value="Unassembled WGS sequence"/>
</dbReference>
<dbReference type="CDD" id="cd00156">
    <property type="entry name" value="REC"/>
    <property type="match status" value="1"/>
</dbReference>
<dbReference type="PANTHER" id="PTHR44591:SF3">
    <property type="entry name" value="RESPONSE REGULATORY DOMAIN-CONTAINING PROTEIN"/>
    <property type="match status" value="1"/>
</dbReference>
<accession>A0A918XXH7</accession>
<evidence type="ECO:0000259" key="4">
    <source>
        <dbReference type="PROSITE" id="PS50110"/>
    </source>
</evidence>
<evidence type="ECO:0000256" key="1">
    <source>
        <dbReference type="ARBA" id="ARBA00022553"/>
    </source>
</evidence>
<proteinExistence type="predicted"/>
<dbReference type="PANTHER" id="PTHR44591">
    <property type="entry name" value="STRESS RESPONSE REGULATOR PROTEIN 1"/>
    <property type="match status" value="1"/>
</dbReference>
<dbReference type="AlphaFoldDB" id="A0A918XXH7"/>
<comment type="caution">
    <text evidence="5">The sequence shown here is derived from an EMBL/GenBank/DDBJ whole genome shotgun (WGS) entry which is preliminary data.</text>
</comment>
<dbReference type="EMBL" id="BMZS01000012">
    <property type="protein sequence ID" value="GHD61169.1"/>
    <property type="molecule type" value="Genomic_DNA"/>
</dbReference>
<feature type="modified residue" description="4-aspartylphosphate" evidence="2">
    <location>
        <position position="70"/>
    </location>
</feature>
<evidence type="ECO:0000313" key="5">
    <source>
        <dbReference type="EMBL" id="GHD61169.1"/>
    </source>
</evidence>
<evidence type="ECO:0000256" key="2">
    <source>
        <dbReference type="PROSITE-ProRule" id="PRU00169"/>
    </source>
</evidence>